<proteinExistence type="inferred from homology"/>
<comment type="subcellular location">
    <subcellularLocation>
        <location evidence="1">Cell membrane</location>
        <topology evidence="1">Single-pass type II membrane protein</topology>
    </subcellularLocation>
</comment>
<gene>
    <name evidence="11" type="ORF">LPB072_10780</name>
    <name evidence="12" type="ORF">LPB72_06600</name>
</gene>
<sequence length="224" mass="24715">MAKHLDLEEQEQLDQIKHFWAQWGNLITWVLIAVFGSMAAWNGWNYWQRSQASKASALYEVLQRATSAGDAEKIERAFNDMKDGFGGTTYAAQGAMLAAKALFEAQKVDAARAALTWAMNDANDPAYQGLARLRLAGMEIDAKAYDQAMKLLDSTFPAALVPLVLDRKGDALVAQGKNDEAKALYQQAWKAMPDRMEYRQLIEVKLASLGVDATALANPVEVTN</sequence>
<reference evidence="11 14" key="2">
    <citation type="submission" date="2016-10" db="EMBL/GenBank/DDBJ databases">
        <title>Hydorgenophaga sp. LPB0072 isolated from gastropod.</title>
        <authorList>
            <person name="Kim E."/>
            <person name="Yi H."/>
        </authorList>
    </citation>
    <scope>NUCLEOTIDE SEQUENCE [LARGE SCALE GENOMIC DNA]</scope>
    <source>
        <strain evidence="11 14">LPB0072</strain>
    </source>
</reference>
<evidence type="ECO:0000313" key="13">
    <source>
        <dbReference type="Proteomes" id="UP000185657"/>
    </source>
</evidence>
<dbReference type="GO" id="GO:0044877">
    <property type="term" value="F:protein-containing complex binding"/>
    <property type="evidence" value="ECO:0007669"/>
    <property type="project" value="InterPro"/>
</dbReference>
<evidence type="ECO:0000256" key="2">
    <source>
        <dbReference type="ARBA" id="ARBA00022475"/>
    </source>
</evidence>
<dbReference type="Pfam" id="PF09976">
    <property type="entry name" value="TPR_21"/>
    <property type="match status" value="1"/>
</dbReference>
<evidence type="ECO:0000256" key="3">
    <source>
        <dbReference type="ARBA" id="ARBA00022692"/>
    </source>
</evidence>
<evidence type="ECO:0000256" key="7">
    <source>
        <dbReference type="ARBA" id="ARBA00024197"/>
    </source>
</evidence>
<dbReference type="EMBL" id="LVWD01000007">
    <property type="protein sequence ID" value="OAD42587.1"/>
    <property type="molecule type" value="Genomic_DNA"/>
</dbReference>
<evidence type="ECO:0000256" key="4">
    <source>
        <dbReference type="ARBA" id="ARBA00022989"/>
    </source>
</evidence>
<evidence type="ECO:0000259" key="10">
    <source>
        <dbReference type="Pfam" id="PF09976"/>
    </source>
</evidence>
<accession>A0A167IDN9</accession>
<protein>
    <recommendedName>
        <fullName evidence="8">Ancillary SecYEG translocon subunit</fullName>
    </recommendedName>
</protein>
<keyword evidence="4 9" id="KW-1133">Transmembrane helix</keyword>
<evidence type="ECO:0000256" key="1">
    <source>
        <dbReference type="ARBA" id="ARBA00004401"/>
    </source>
</evidence>
<keyword evidence="6" id="KW-0143">Chaperone</keyword>
<evidence type="ECO:0000313" key="12">
    <source>
        <dbReference type="EMBL" id="OAD42587.1"/>
    </source>
</evidence>
<evidence type="ECO:0000256" key="5">
    <source>
        <dbReference type="ARBA" id="ARBA00023136"/>
    </source>
</evidence>
<dbReference type="Gene3D" id="1.25.40.10">
    <property type="entry name" value="Tetratricopeptide repeat domain"/>
    <property type="match status" value="1"/>
</dbReference>
<dbReference type="EMBL" id="CP017476">
    <property type="protein sequence ID" value="AOW13265.1"/>
    <property type="molecule type" value="Genomic_DNA"/>
</dbReference>
<dbReference type="GO" id="GO:0005886">
    <property type="term" value="C:plasma membrane"/>
    <property type="evidence" value="ECO:0007669"/>
    <property type="project" value="UniProtKB-SubCell"/>
</dbReference>
<feature type="domain" description="Ancillary SecYEG translocon subunit/Cell division coordinator CpoB TPR" evidence="10">
    <location>
        <begin position="17"/>
        <end position="210"/>
    </location>
</feature>
<dbReference type="PIRSF" id="PIRSF006170">
    <property type="entry name" value="YfgM"/>
    <property type="match status" value="1"/>
</dbReference>
<dbReference type="Proteomes" id="UP000185657">
    <property type="component" value="Unassembled WGS sequence"/>
</dbReference>
<dbReference type="PANTHER" id="PTHR38035">
    <property type="entry name" value="UPF0070 PROTEIN YFGM"/>
    <property type="match status" value="1"/>
</dbReference>
<organism evidence="11 14">
    <name type="scientific">Hydrogenophaga crassostreae</name>
    <dbReference type="NCBI Taxonomy" id="1763535"/>
    <lineage>
        <taxon>Bacteria</taxon>
        <taxon>Pseudomonadati</taxon>
        <taxon>Pseudomonadota</taxon>
        <taxon>Betaproteobacteria</taxon>
        <taxon>Burkholderiales</taxon>
        <taxon>Comamonadaceae</taxon>
        <taxon>Hydrogenophaga</taxon>
    </lineage>
</organism>
<keyword evidence="3 9" id="KW-0812">Transmembrane</keyword>
<keyword evidence="13" id="KW-1185">Reference proteome</keyword>
<reference evidence="12 13" key="1">
    <citation type="submission" date="2016-02" db="EMBL/GenBank/DDBJ databases">
        <title>Draft genome sequence of Hydrogenophaga sp. LPB0072.</title>
        <authorList>
            <person name="Shin S.-K."/>
            <person name="Yi H."/>
        </authorList>
    </citation>
    <scope>NUCLEOTIDE SEQUENCE [LARGE SCALE GENOMIC DNA]</scope>
    <source>
        <strain evidence="12 13">LPB0072</strain>
    </source>
</reference>
<dbReference type="AlphaFoldDB" id="A0A167IDN9"/>
<keyword evidence="2" id="KW-1003">Cell membrane</keyword>
<feature type="transmembrane region" description="Helical" evidence="9">
    <location>
        <begin position="20"/>
        <end position="41"/>
    </location>
</feature>
<dbReference type="KEGG" id="hyl:LPB072_10780"/>
<dbReference type="OrthoDB" id="8521102at2"/>
<evidence type="ECO:0000313" key="14">
    <source>
        <dbReference type="Proteomes" id="UP000185680"/>
    </source>
</evidence>
<evidence type="ECO:0000256" key="8">
    <source>
        <dbReference type="ARBA" id="ARBA00024235"/>
    </source>
</evidence>
<comment type="similarity">
    <text evidence="7">Belongs to the YfgM family.</text>
</comment>
<dbReference type="STRING" id="1763535.LPB072_10780"/>
<dbReference type="InterPro" id="IPR026039">
    <property type="entry name" value="YfgM"/>
</dbReference>
<evidence type="ECO:0000256" key="9">
    <source>
        <dbReference type="SAM" id="Phobius"/>
    </source>
</evidence>
<dbReference type="PANTHER" id="PTHR38035:SF1">
    <property type="entry name" value="ANCILLARY SECYEG TRANSLOCON SUBUNIT"/>
    <property type="match status" value="1"/>
</dbReference>
<dbReference type="InterPro" id="IPR018704">
    <property type="entry name" value="SecYEG/CpoB_TPR"/>
</dbReference>
<keyword evidence="5 9" id="KW-0472">Membrane</keyword>
<dbReference type="InterPro" id="IPR011990">
    <property type="entry name" value="TPR-like_helical_dom_sf"/>
</dbReference>
<dbReference type="RefSeq" id="WP_066087695.1">
    <property type="nucleotide sequence ID" value="NZ_CP017476.1"/>
</dbReference>
<evidence type="ECO:0000256" key="6">
    <source>
        <dbReference type="ARBA" id="ARBA00023186"/>
    </source>
</evidence>
<dbReference type="Proteomes" id="UP000185680">
    <property type="component" value="Chromosome"/>
</dbReference>
<name>A0A167IDN9_9BURK</name>
<dbReference type="SUPFAM" id="SSF48452">
    <property type="entry name" value="TPR-like"/>
    <property type="match status" value="1"/>
</dbReference>
<evidence type="ECO:0000313" key="11">
    <source>
        <dbReference type="EMBL" id="AOW13265.1"/>
    </source>
</evidence>